<sequence>MNQKPTATIGTIVFDLDGTLVDSVPDLAGALDTLMAEKGLDAIGTETARRLIGHGIPNLVRSALAERGVAWDEEGGKAAVQRFTEIYGARVSQETRPYAGVVPVLEKLLAEGWRMGVCTNKMERFARLIVEDLDLGRFFAIVAGPDTFKVGKPDPRHLTETARVAGGGEPIIYVGDSEVDIATGKAAGVPVIALTYGYTKTPLDGLGADRLIDSFSELPAALASVLAKAGSDVTPS</sequence>
<dbReference type="PRINTS" id="PR00413">
    <property type="entry name" value="HADHALOGNASE"/>
</dbReference>
<proteinExistence type="inferred from homology"/>
<dbReference type="InterPro" id="IPR037512">
    <property type="entry name" value="PGPase_prok"/>
</dbReference>
<comment type="similarity">
    <text evidence="4 10">Belongs to the HAD-like hydrolase superfamily. CbbY/CbbZ/Gph/YieH family.</text>
</comment>
<feature type="binding site" evidence="10">
    <location>
        <position position="176"/>
    </location>
    <ligand>
        <name>Mg(2+)</name>
        <dbReference type="ChEBI" id="CHEBI:18420"/>
    </ligand>
</feature>
<name>A0A2U2DN25_9HYPH</name>
<accession>A0A2U2DN25</accession>
<evidence type="ECO:0000256" key="4">
    <source>
        <dbReference type="ARBA" id="ARBA00006171"/>
    </source>
</evidence>
<dbReference type="NCBIfam" id="TIGR01449">
    <property type="entry name" value="PGP_bact"/>
    <property type="match status" value="1"/>
</dbReference>
<keyword evidence="8 10" id="KW-0460">Magnesium</keyword>
<dbReference type="InterPro" id="IPR023198">
    <property type="entry name" value="PGP-like_dom2"/>
</dbReference>
<dbReference type="Proteomes" id="UP000245252">
    <property type="component" value="Unassembled WGS sequence"/>
</dbReference>
<organism evidence="11 12">
    <name type="scientific">Metarhizobium album</name>
    <dbReference type="NCBI Taxonomy" id="2182425"/>
    <lineage>
        <taxon>Bacteria</taxon>
        <taxon>Pseudomonadati</taxon>
        <taxon>Pseudomonadota</taxon>
        <taxon>Alphaproteobacteria</taxon>
        <taxon>Hyphomicrobiales</taxon>
        <taxon>Rhizobiaceae</taxon>
        <taxon>Metarhizobium</taxon>
    </lineage>
</organism>
<dbReference type="SFLD" id="SFLDG01135">
    <property type="entry name" value="C1.5.6:_HAD__Beta-PGM__Phospha"/>
    <property type="match status" value="1"/>
</dbReference>
<evidence type="ECO:0000256" key="6">
    <source>
        <dbReference type="ARBA" id="ARBA00022723"/>
    </source>
</evidence>
<comment type="pathway">
    <text evidence="3 10">Organic acid metabolism; glycolate biosynthesis; glycolate from 2-phosphoglycolate: step 1/1.</text>
</comment>
<dbReference type="GO" id="GO:0006281">
    <property type="term" value="P:DNA repair"/>
    <property type="evidence" value="ECO:0007669"/>
    <property type="project" value="TreeGrafter"/>
</dbReference>
<dbReference type="GO" id="GO:0046872">
    <property type="term" value="F:metal ion binding"/>
    <property type="evidence" value="ECO:0007669"/>
    <property type="project" value="UniProtKB-KW"/>
</dbReference>
<comment type="cofactor">
    <cofactor evidence="2 10">
        <name>Mg(2+)</name>
        <dbReference type="ChEBI" id="CHEBI:18420"/>
    </cofactor>
</comment>
<dbReference type="HAMAP" id="MF_00495">
    <property type="entry name" value="GPH_hydrolase_bact"/>
    <property type="match status" value="1"/>
</dbReference>
<comment type="catalytic activity">
    <reaction evidence="1 10">
        <text>2-phosphoglycolate + H2O = glycolate + phosphate</text>
        <dbReference type="Rhea" id="RHEA:14369"/>
        <dbReference type="ChEBI" id="CHEBI:15377"/>
        <dbReference type="ChEBI" id="CHEBI:29805"/>
        <dbReference type="ChEBI" id="CHEBI:43474"/>
        <dbReference type="ChEBI" id="CHEBI:58033"/>
        <dbReference type="EC" id="3.1.3.18"/>
    </reaction>
</comment>
<dbReference type="Pfam" id="PF13419">
    <property type="entry name" value="HAD_2"/>
    <property type="match status" value="1"/>
</dbReference>
<evidence type="ECO:0000256" key="2">
    <source>
        <dbReference type="ARBA" id="ARBA00001946"/>
    </source>
</evidence>
<evidence type="ECO:0000256" key="8">
    <source>
        <dbReference type="ARBA" id="ARBA00022842"/>
    </source>
</evidence>
<feature type="binding site" evidence="10">
    <location>
        <position position="17"/>
    </location>
    <ligand>
        <name>Mg(2+)</name>
        <dbReference type="ChEBI" id="CHEBI:18420"/>
    </ligand>
</feature>
<reference evidence="11 12" key="1">
    <citation type="submission" date="2018-05" db="EMBL/GenBank/DDBJ databases">
        <title>The draft genome of strain NS-104.</title>
        <authorList>
            <person name="Hang P."/>
            <person name="Jiang J."/>
        </authorList>
    </citation>
    <scope>NUCLEOTIDE SEQUENCE [LARGE SCALE GENOMIC DNA]</scope>
    <source>
        <strain evidence="11 12">NS-104</strain>
    </source>
</reference>
<evidence type="ECO:0000313" key="11">
    <source>
        <dbReference type="EMBL" id="PWE54716.1"/>
    </source>
</evidence>
<dbReference type="EMBL" id="QFBC01000009">
    <property type="protein sequence ID" value="PWE54716.1"/>
    <property type="molecule type" value="Genomic_DNA"/>
</dbReference>
<keyword evidence="7 10" id="KW-0378">Hydrolase</keyword>
<dbReference type="GO" id="GO:0005975">
    <property type="term" value="P:carbohydrate metabolic process"/>
    <property type="evidence" value="ECO:0007669"/>
    <property type="project" value="InterPro"/>
</dbReference>
<dbReference type="InterPro" id="IPR006439">
    <property type="entry name" value="HAD-SF_hydro_IA"/>
</dbReference>
<evidence type="ECO:0000256" key="3">
    <source>
        <dbReference type="ARBA" id="ARBA00004818"/>
    </source>
</evidence>
<dbReference type="GO" id="GO:0008967">
    <property type="term" value="F:phosphoglycolate phosphatase activity"/>
    <property type="evidence" value="ECO:0007669"/>
    <property type="project" value="UniProtKB-UniRule"/>
</dbReference>
<keyword evidence="6 10" id="KW-0479">Metal-binding</keyword>
<dbReference type="NCBIfam" id="TIGR01549">
    <property type="entry name" value="HAD-SF-IA-v1"/>
    <property type="match status" value="1"/>
</dbReference>
<protein>
    <recommendedName>
        <fullName evidence="5 10">Phosphoglycolate phosphatase</fullName>
        <shortName evidence="10">PGP</shortName>
        <shortName evidence="10">PGPase</shortName>
        <ecNumber evidence="5 10">3.1.3.18</ecNumber>
    </recommendedName>
</protein>
<dbReference type="SFLD" id="SFLDS00003">
    <property type="entry name" value="Haloacid_Dehalogenase"/>
    <property type="match status" value="1"/>
</dbReference>
<keyword evidence="9 10" id="KW-0119">Carbohydrate metabolism</keyword>
<keyword evidence="12" id="KW-1185">Reference proteome</keyword>
<dbReference type="EC" id="3.1.3.18" evidence="5 10"/>
<dbReference type="UniPathway" id="UPA00865">
    <property type="reaction ID" value="UER00834"/>
</dbReference>
<dbReference type="InterPro" id="IPR036412">
    <property type="entry name" value="HAD-like_sf"/>
</dbReference>
<dbReference type="GO" id="GO:0046295">
    <property type="term" value="P:glycolate biosynthetic process"/>
    <property type="evidence" value="ECO:0007669"/>
    <property type="project" value="UniProtKB-UniRule"/>
</dbReference>
<dbReference type="InterPro" id="IPR023214">
    <property type="entry name" value="HAD_sf"/>
</dbReference>
<dbReference type="PANTHER" id="PTHR43434">
    <property type="entry name" value="PHOSPHOGLYCOLATE PHOSPHATASE"/>
    <property type="match status" value="1"/>
</dbReference>
<dbReference type="RefSeq" id="WP_109459936.1">
    <property type="nucleotide sequence ID" value="NZ_QFBC01000009.1"/>
</dbReference>
<comment type="function">
    <text evidence="10">Specifically catalyzes the dephosphorylation of 2-phosphoglycolate. Is involved in the dissimilation of the intracellular 2-phosphoglycolate formed during the DNA repair of 3'-phosphoglycolate ends, a major class of DNA lesions induced by oxidative stress.</text>
</comment>
<dbReference type="GO" id="GO:0005829">
    <property type="term" value="C:cytosol"/>
    <property type="evidence" value="ECO:0007669"/>
    <property type="project" value="TreeGrafter"/>
</dbReference>
<evidence type="ECO:0000256" key="5">
    <source>
        <dbReference type="ARBA" id="ARBA00013078"/>
    </source>
</evidence>
<evidence type="ECO:0000256" key="1">
    <source>
        <dbReference type="ARBA" id="ARBA00000830"/>
    </source>
</evidence>
<dbReference type="InterPro" id="IPR050155">
    <property type="entry name" value="HAD-like_hydrolase_sf"/>
</dbReference>
<dbReference type="SFLD" id="SFLDG01129">
    <property type="entry name" value="C1.5:_HAD__Beta-PGM__Phosphata"/>
    <property type="match status" value="1"/>
</dbReference>
<dbReference type="InterPro" id="IPR041492">
    <property type="entry name" value="HAD_2"/>
</dbReference>
<dbReference type="Gene3D" id="3.40.50.1000">
    <property type="entry name" value="HAD superfamily/HAD-like"/>
    <property type="match status" value="1"/>
</dbReference>
<feature type="active site" description="Nucleophile" evidence="10">
    <location>
        <position position="15"/>
    </location>
</feature>
<evidence type="ECO:0000256" key="10">
    <source>
        <dbReference type="HAMAP-Rule" id="MF_00495"/>
    </source>
</evidence>
<evidence type="ECO:0000256" key="9">
    <source>
        <dbReference type="ARBA" id="ARBA00023277"/>
    </source>
</evidence>
<dbReference type="PANTHER" id="PTHR43434:SF1">
    <property type="entry name" value="PHOSPHOGLYCOLATE PHOSPHATASE"/>
    <property type="match status" value="1"/>
</dbReference>
<dbReference type="SUPFAM" id="SSF56784">
    <property type="entry name" value="HAD-like"/>
    <property type="match status" value="1"/>
</dbReference>
<evidence type="ECO:0000256" key="7">
    <source>
        <dbReference type="ARBA" id="ARBA00022801"/>
    </source>
</evidence>
<dbReference type="AlphaFoldDB" id="A0A2U2DN25"/>
<dbReference type="OrthoDB" id="9809962at2"/>
<gene>
    <name evidence="11" type="primary">gph</name>
    <name evidence="11" type="ORF">DEM27_19575</name>
</gene>
<feature type="binding site" evidence="10">
    <location>
        <position position="15"/>
    </location>
    <ligand>
        <name>Mg(2+)</name>
        <dbReference type="ChEBI" id="CHEBI:18420"/>
    </ligand>
</feature>
<evidence type="ECO:0000313" key="12">
    <source>
        <dbReference type="Proteomes" id="UP000245252"/>
    </source>
</evidence>
<comment type="caution">
    <text evidence="11">The sequence shown here is derived from an EMBL/GenBank/DDBJ whole genome shotgun (WGS) entry which is preliminary data.</text>
</comment>
<dbReference type="Gene3D" id="1.10.150.240">
    <property type="entry name" value="Putative phosphatase, domain 2"/>
    <property type="match status" value="1"/>
</dbReference>